<dbReference type="Pfam" id="PF04749">
    <property type="entry name" value="PLAC8"/>
    <property type="match status" value="1"/>
</dbReference>
<keyword evidence="3" id="KW-0472">Membrane</keyword>
<proteinExistence type="inferred from homology"/>
<evidence type="ECO:0000256" key="3">
    <source>
        <dbReference type="SAM" id="Phobius"/>
    </source>
</evidence>
<comment type="similarity">
    <text evidence="1">Belongs to the cornifelin family.</text>
</comment>
<dbReference type="SUPFAM" id="SSF53756">
    <property type="entry name" value="UDP-Glycosyltransferase/glycogen phosphorylase"/>
    <property type="match status" value="1"/>
</dbReference>
<organism evidence="4 5">
    <name type="scientific">Coregonus suidteri</name>
    <dbReference type="NCBI Taxonomy" id="861788"/>
    <lineage>
        <taxon>Eukaryota</taxon>
        <taxon>Metazoa</taxon>
        <taxon>Chordata</taxon>
        <taxon>Craniata</taxon>
        <taxon>Vertebrata</taxon>
        <taxon>Euteleostomi</taxon>
        <taxon>Actinopterygii</taxon>
        <taxon>Neopterygii</taxon>
        <taxon>Teleostei</taxon>
        <taxon>Protacanthopterygii</taxon>
        <taxon>Salmoniformes</taxon>
        <taxon>Salmonidae</taxon>
        <taxon>Coregoninae</taxon>
        <taxon>Coregonus</taxon>
    </lineage>
</organism>
<dbReference type="GO" id="GO:0008194">
    <property type="term" value="F:UDP-glycosyltransferase activity"/>
    <property type="evidence" value="ECO:0007669"/>
    <property type="project" value="InterPro"/>
</dbReference>
<name>A0AAN8LL32_9TELE</name>
<accession>A0AAN8LL32</accession>
<dbReference type="Pfam" id="PF00201">
    <property type="entry name" value="UDPGT"/>
    <property type="match status" value="1"/>
</dbReference>
<reference evidence="4 5" key="1">
    <citation type="submission" date="2021-04" db="EMBL/GenBank/DDBJ databases">
        <authorList>
            <person name="De Guttry C."/>
            <person name="Zahm M."/>
            <person name="Klopp C."/>
            <person name="Cabau C."/>
            <person name="Louis A."/>
            <person name="Berthelot C."/>
            <person name="Parey E."/>
            <person name="Roest Crollius H."/>
            <person name="Montfort J."/>
            <person name="Robinson-Rechavi M."/>
            <person name="Bucao C."/>
            <person name="Bouchez O."/>
            <person name="Gislard M."/>
            <person name="Lluch J."/>
            <person name="Milhes M."/>
            <person name="Lampietro C."/>
            <person name="Lopez Roques C."/>
            <person name="Donnadieu C."/>
            <person name="Braasch I."/>
            <person name="Desvignes T."/>
            <person name="Postlethwait J."/>
            <person name="Bobe J."/>
            <person name="Wedekind C."/>
            <person name="Guiguen Y."/>
        </authorList>
    </citation>
    <scope>NUCLEOTIDE SEQUENCE [LARGE SCALE GENOMIC DNA]</scope>
    <source>
        <strain evidence="4">Cs_M1</strain>
        <tissue evidence="4">Blood</tissue>
    </source>
</reference>
<gene>
    <name evidence="4" type="ORF">J4Q44_G00242060</name>
</gene>
<evidence type="ECO:0000313" key="4">
    <source>
        <dbReference type="EMBL" id="KAK6305426.1"/>
    </source>
</evidence>
<comment type="caution">
    <text evidence="4">The sequence shown here is derived from an EMBL/GenBank/DDBJ whole genome shotgun (WGS) entry which is preliminary data.</text>
</comment>
<dbReference type="InterPro" id="IPR006461">
    <property type="entry name" value="PLAC_motif_containing"/>
</dbReference>
<dbReference type="NCBIfam" id="TIGR01571">
    <property type="entry name" value="A_thal_Cys_rich"/>
    <property type="match status" value="1"/>
</dbReference>
<dbReference type="InterPro" id="IPR002213">
    <property type="entry name" value="UDP_glucos_trans"/>
</dbReference>
<sequence length="364" mass="41011">MTVIRQADSWFIRERSPHYTSFTVKLGDTKFDLNIFEQMVCHVLDGRRIGLVVGSLVQIRELVSILRSAHRDTRTMLSIMLYDWALMAELKDSSCDLMLTDPGIPAGIILVPFLNLPMVYIVRWMSFGEGHFSTPPLLSLMCLYQGLTDNMSILQRTQNLIHYINLCLYLQGELRSDCLFVTFFNICSWCQMAREIKRRHQPLTVITFENGGQAGLITMAANMTVHQQVAAPSIKGWKSGLFDSFQDMSVCCNEFWCCPCYASSTTGEFGESTYLPLMDIIGPAFMVAIGVPIIVPPASLSMRVAIRHKYGIQGSLFEDILTSCFCACCSWCQMAREIKEHKKGCTFITTQPVAIQVQPQTCPT</sequence>
<dbReference type="Proteomes" id="UP001356427">
    <property type="component" value="Unassembled WGS sequence"/>
</dbReference>
<dbReference type="EMBL" id="JAGTTL010000022">
    <property type="protein sequence ID" value="KAK6305426.1"/>
    <property type="molecule type" value="Genomic_DNA"/>
</dbReference>
<evidence type="ECO:0000313" key="5">
    <source>
        <dbReference type="Proteomes" id="UP001356427"/>
    </source>
</evidence>
<evidence type="ECO:0000256" key="1">
    <source>
        <dbReference type="ARBA" id="ARBA00009024"/>
    </source>
</evidence>
<keyword evidence="5" id="KW-1185">Reference proteome</keyword>
<keyword evidence="2" id="KW-0808">Transferase</keyword>
<dbReference type="AlphaFoldDB" id="A0AAN8LL32"/>
<dbReference type="PANTHER" id="PTHR15907">
    <property type="entry name" value="DUF614 FAMILY PROTEIN-RELATED"/>
    <property type="match status" value="1"/>
</dbReference>
<evidence type="ECO:0000256" key="2">
    <source>
        <dbReference type="ARBA" id="ARBA00022679"/>
    </source>
</evidence>
<protein>
    <submittedName>
        <fullName evidence="4">Uncharacterized protein</fullName>
    </submittedName>
</protein>
<feature type="transmembrane region" description="Helical" evidence="3">
    <location>
        <begin position="280"/>
        <end position="300"/>
    </location>
</feature>
<keyword evidence="3" id="KW-1133">Transmembrane helix</keyword>
<keyword evidence="3" id="KW-0812">Transmembrane</keyword>